<evidence type="ECO:0000256" key="1">
    <source>
        <dbReference type="SAM" id="MobiDB-lite"/>
    </source>
</evidence>
<dbReference type="STRING" id="33114.A0A2G2XGV2"/>
<dbReference type="InterPro" id="IPR001810">
    <property type="entry name" value="F-box_dom"/>
</dbReference>
<dbReference type="PANTHER" id="PTHR16517:SF136">
    <property type="entry name" value="TUBBY-LIKE F-BOX PROTEIN"/>
    <property type="match status" value="1"/>
</dbReference>
<organism evidence="3 4">
    <name type="scientific">Capsicum baccatum</name>
    <name type="common">Peruvian pepper</name>
    <dbReference type="NCBI Taxonomy" id="33114"/>
    <lineage>
        <taxon>Eukaryota</taxon>
        <taxon>Viridiplantae</taxon>
        <taxon>Streptophyta</taxon>
        <taxon>Embryophyta</taxon>
        <taxon>Tracheophyta</taxon>
        <taxon>Spermatophyta</taxon>
        <taxon>Magnoliopsida</taxon>
        <taxon>eudicotyledons</taxon>
        <taxon>Gunneridae</taxon>
        <taxon>Pentapetalae</taxon>
        <taxon>asterids</taxon>
        <taxon>lamiids</taxon>
        <taxon>Solanales</taxon>
        <taxon>Solanaceae</taxon>
        <taxon>Solanoideae</taxon>
        <taxon>Capsiceae</taxon>
        <taxon>Capsicum</taxon>
    </lineage>
</organism>
<dbReference type="Pfam" id="PF00646">
    <property type="entry name" value="F-box"/>
    <property type="match status" value="1"/>
</dbReference>
<dbReference type="Proteomes" id="UP000224567">
    <property type="component" value="Unassembled WGS sequence"/>
</dbReference>
<reference evidence="4" key="2">
    <citation type="journal article" date="2017" name="J. Anim. Genet.">
        <title>Multiple reference genome sequences of hot pepper reveal the massive evolution of plant disease resistance genes by retroduplication.</title>
        <authorList>
            <person name="Kim S."/>
            <person name="Park J."/>
            <person name="Yeom S.-I."/>
            <person name="Kim Y.-M."/>
            <person name="Seo E."/>
            <person name="Kim K.-T."/>
            <person name="Kim M.-S."/>
            <person name="Lee J.M."/>
            <person name="Cheong K."/>
            <person name="Shin H.-S."/>
            <person name="Kim S.-B."/>
            <person name="Han K."/>
            <person name="Lee J."/>
            <person name="Park M."/>
            <person name="Lee H.-A."/>
            <person name="Lee H.-Y."/>
            <person name="Lee Y."/>
            <person name="Oh S."/>
            <person name="Lee J.H."/>
            <person name="Choi E."/>
            <person name="Choi E."/>
            <person name="Lee S.E."/>
            <person name="Jeon J."/>
            <person name="Kim H."/>
            <person name="Choi G."/>
            <person name="Song H."/>
            <person name="Lee J."/>
            <person name="Lee S.-C."/>
            <person name="Kwon J.-K."/>
            <person name="Lee H.-Y."/>
            <person name="Koo N."/>
            <person name="Hong Y."/>
            <person name="Kim R.W."/>
            <person name="Kang W.-H."/>
            <person name="Huh J.H."/>
            <person name="Kang B.-C."/>
            <person name="Yang T.-J."/>
            <person name="Lee Y.-H."/>
            <person name="Bennetzen J.L."/>
            <person name="Choi D."/>
        </authorList>
    </citation>
    <scope>NUCLEOTIDE SEQUENCE [LARGE SCALE GENOMIC DNA]</scope>
    <source>
        <strain evidence="4">cv. PBC81</strain>
    </source>
</reference>
<gene>
    <name evidence="3" type="ORF">CQW23_05067</name>
</gene>
<dbReference type="PANTHER" id="PTHR16517">
    <property type="entry name" value="TUBBY-RELATED"/>
    <property type="match status" value="1"/>
</dbReference>
<feature type="region of interest" description="Disordered" evidence="1">
    <location>
        <begin position="1"/>
        <end position="21"/>
    </location>
</feature>
<feature type="compositionally biased region" description="Basic and acidic residues" evidence="1">
    <location>
        <begin position="1"/>
        <end position="11"/>
    </location>
</feature>
<sequence>MKDGEGTERKHGSNKTQSQIVPELALSDPIEQGQWANLPPKVLRDIIRRVEESEVSWPDRAAVVSCASVCNSWRKTTKDVVKTPQECGPISLKQENALRHALYPFVFNPAPNEKSFSIPLSKAEESDMDISSSGFSKSAVKVTSQESLMLKNKTPWCYWQQLILPTIYQSVNKRKSFYSLAELEETPSSWITATLFLPSAFASCFDPKPACE</sequence>
<protein>
    <submittedName>
        <fullName evidence="3">Tubby-like F-box protein 2</fullName>
    </submittedName>
</protein>
<dbReference type="SUPFAM" id="SSF81383">
    <property type="entry name" value="F-box domain"/>
    <property type="match status" value="1"/>
</dbReference>
<name>A0A2G2XGV2_CAPBA</name>
<keyword evidence="4" id="KW-1185">Reference proteome</keyword>
<dbReference type="InterPro" id="IPR036047">
    <property type="entry name" value="F-box-like_dom_sf"/>
</dbReference>
<evidence type="ECO:0000313" key="3">
    <source>
        <dbReference type="EMBL" id="PHT56581.1"/>
    </source>
</evidence>
<feature type="domain" description="F-box" evidence="2">
    <location>
        <begin position="35"/>
        <end position="80"/>
    </location>
</feature>
<dbReference type="OrthoDB" id="8775810at2759"/>
<evidence type="ECO:0000313" key="4">
    <source>
        <dbReference type="Proteomes" id="UP000224567"/>
    </source>
</evidence>
<proteinExistence type="predicted"/>
<comment type="caution">
    <text evidence="3">The sequence shown here is derived from an EMBL/GenBank/DDBJ whole genome shotgun (WGS) entry which is preliminary data.</text>
</comment>
<dbReference type="EMBL" id="MLFT02000002">
    <property type="protein sequence ID" value="PHT56581.1"/>
    <property type="molecule type" value="Genomic_DNA"/>
</dbReference>
<dbReference type="AlphaFoldDB" id="A0A2G2XGV2"/>
<accession>A0A2G2XGV2</accession>
<reference evidence="3 4" key="1">
    <citation type="journal article" date="2017" name="Genome Biol.">
        <title>New reference genome sequences of hot pepper reveal the massive evolution of plant disease-resistance genes by retroduplication.</title>
        <authorList>
            <person name="Kim S."/>
            <person name="Park J."/>
            <person name="Yeom S.I."/>
            <person name="Kim Y.M."/>
            <person name="Seo E."/>
            <person name="Kim K.T."/>
            <person name="Kim M.S."/>
            <person name="Lee J.M."/>
            <person name="Cheong K."/>
            <person name="Shin H.S."/>
            <person name="Kim S.B."/>
            <person name="Han K."/>
            <person name="Lee J."/>
            <person name="Park M."/>
            <person name="Lee H.A."/>
            <person name="Lee H.Y."/>
            <person name="Lee Y."/>
            <person name="Oh S."/>
            <person name="Lee J.H."/>
            <person name="Choi E."/>
            <person name="Choi E."/>
            <person name="Lee S.E."/>
            <person name="Jeon J."/>
            <person name="Kim H."/>
            <person name="Choi G."/>
            <person name="Song H."/>
            <person name="Lee J."/>
            <person name="Lee S.C."/>
            <person name="Kwon J.K."/>
            <person name="Lee H.Y."/>
            <person name="Koo N."/>
            <person name="Hong Y."/>
            <person name="Kim R.W."/>
            <person name="Kang W.H."/>
            <person name="Huh J.H."/>
            <person name="Kang B.C."/>
            <person name="Yang T.J."/>
            <person name="Lee Y.H."/>
            <person name="Bennetzen J.L."/>
            <person name="Choi D."/>
        </authorList>
    </citation>
    <scope>NUCLEOTIDE SEQUENCE [LARGE SCALE GENOMIC DNA]</scope>
    <source>
        <strain evidence="4">cv. PBC81</strain>
    </source>
</reference>
<evidence type="ECO:0000259" key="2">
    <source>
        <dbReference type="Pfam" id="PF00646"/>
    </source>
</evidence>